<evidence type="ECO:0000256" key="7">
    <source>
        <dbReference type="ARBA" id="ARBA00022771"/>
    </source>
</evidence>
<evidence type="ECO:0000313" key="13">
    <source>
        <dbReference type="EMBL" id="EOA34180.1"/>
    </source>
</evidence>
<comment type="function">
    <text evidence="10">E3 ubiquitin-protein ligase that mediates ubiquitination and subsequent proteasomal degradation of target proteins. E3 ubiquitin ligases accept ubiquitin from an E2 ubiquitin-conjugating enzyme in the form of a thioester and then directly transfers the ubiquitin to targeted substrates. It probably triggers the ubiquitin-mediated degradation of different substrates.</text>
</comment>
<dbReference type="InterPro" id="IPR049548">
    <property type="entry name" value="Sina-like_RING"/>
</dbReference>
<dbReference type="OrthoDB" id="4788989at2759"/>
<keyword evidence="14" id="KW-1185">Reference proteome</keyword>
<keyword evidence="8" id="KW-0833">Ubl conjugation pathway</keyword>
<dbReference type="InterPro" id="IPR013083">
    <property type="entry name" value="Znf_RING/FYVE/PHD"/>
</dbReference>
<dbReference type="GO" id="GO:0061630">
    <property type="term" value="F:ubiquitin protein ligase activity"/>
    <property type="evidence" value="ECO:0007669"/>
    <property type="project" value="UniProtKB-EC"/>
</dbReference>
<evidence type="ECO:0000259" key="12">
    <source>
        <dbReference type="PROSITE" id="PS51081"/>
    </source>
</evidence>
<dbReference type="PROSITE" id="PS51081">
    <property type="entry name" value="ZF_SIAH"/>
    <property type="match status" value="1"/>
</dbReference>
<dbReference type="AlphaFoldDB" id="R0I7V5"/>
<keyword evidence="9" id="KW-0862">Zinc</keyword>
<evidence type="ECO:0000256" key="4">
    <source>
        <dbReference type="ARBA" id="ARBA00012483"/>
    </source>
</evidence>
<reference evidence="14" key="1">
    <citation type="journal article" date="2013" name="Nat. Genet.">
        <title>The Capsella rubella genome and the genomic consequences of rapid mating system evolution.</title>
        <authorList>
            <person name="Slotte T."/>
            <person name="Hazzouri K.M."/>
            <person name="Agren J.A."/>
            <person name="Koenig D."/>
            <person name="Maumus F."/>
            <person name="Guo Y.L."/>
            <person name="Steige K."/>
            <person name="Platts A.E."/>
            <person name="Escobar J.S."/>
            <person name="Newman L.K."/>
            <person name="Wang W."/>
            <person name="Mandakova T."/>
            <person name="Vello E."/>
            <person name="Smith L.M."/>
            <person name="Henz S.R."/>
            <person name="Steffen J."/>
            <person name="Takuno S."/>
            <person name="Brandvain Y."/>
            <person name="Coop G."/>
            <person name="Andolfatto P."/>
            <person name="Hu T.T."/>
            <person name="Blanchette M."/>
            <person name="Clark R.M."/>
            <person name="Quesneville H."/>
            <person name="Nordborg M."/>
            <person name="Gaut B.S."/>
            <person name="Lysak M.A."/>
            <person name="Jenkins J."/>
            <person name="Grimwood J."/>
            <person name="Chapman J."/>
            <person name="Prochnik S."/>
            <person name="Shu S."/>
            <person name="Rokhsar D."/>
            <person name="Schmutz J."/>
            <person name="Weigel D."/>
            <person name="Wright S.I."/>
        </authorList>
    </citation>
    <scope>NUCLEOTIDE SEQUENCE [LARGE SCALE GENOMIC DNA]</scope>
    <source>
        <strain evidence="14">cv. Monte Gargano</strain>
    </source>
</reference>
<feature type="domain" description="SIAH-type" evidence="12">
    <location>
        <begin position="122"/>
        <end position="180"/>
    </location>
</feature>
<dbReference type="EC" id="2.3.2.27" evidence="4"/>
<evidence type="ECO:0000256" key="10">
    <source>
        <dbReference type="ARBA" id="ARBA00024004"/>
    </source>
</evidence>
<proteinExistence type="inferred from homology"/>
<sequence length="309" mass="34442">MENLGRTTSGDDVIARSGTLLGHDLLQHGGLEQQHTQRLGSMETPGETASGDDVIARSGTLFALDLLDCPICFNPLATPIFQCVNGHIACCTCCAKLMNKCPSCTLPLGNYRCLILEKVVEAVIVPCGNAKHGCLEKLSYCKKLAHEKVCDSYVLHCPAPECNYSAFHLDLYRHYTSCHKASSSRFRCGQYDDALINIREQVLVLQEYDDLPLFILQSFMGAHGVHVAVNVLAPSAQGLWELGYDLIYQRGNERFTHESEEMTRIQRVSFEAPVVNYMYIPYSSLDESLVVKMQIRIRKSRGDGEEEEA</sequence>
<dbReference type="Pfam" id="PF21361">
    <property type="entry name" value="Sina_ZnF"/>
    <property type="match status" value="1"/>
</dbReference>
<evidence type="ECO:0000256" key="5">
    <source>
        <dbReference type="ARBA" id="ARBA00022679"/>
    </source>
</evidence>
<dbReference type="eggNOG" id="KOG3002">
    <property type="taxonomic scope" value="Eukaryota"/>
</dbReference>
<dbReference type="Proteomes" id="UP000029121">
    <property type="component" value="Unassembled WGS sequence"/>
</dbReference>
<dbReference type="PANTHER" id="PTHR46632:SF11">
    <property type="entry name" value="E3 UBIQUITIN-PROTEIN LIGASE SINA-LIKE 1-RELATED"/>
    <property type="match status" value="1"/>
</dbReference>
<comment type="pathway">
    <text evidence="2">Protein modification; protein ubiquitination.</text>
</comment>
<dbReference type="CDD" id="cd16571">
    <property type="entry name" value="RING-HC_SIAHs"/>
    <property type="match status" value="1"/>
</dbReference>
<evidence type="ECO:0000256" key="2">
    <source>
        <dbReference type="ARBA" id="ARBA00004906"/>
    </source>
</evidence>
<evidence type="ECO:0000313" key="14">
    <source>
        <dbReference type="Proteomes" id="UP000029121"/>
    </source>
</evidence>
<dbReference type="Pfam" id="PF21362">
    <property type="entry name" value="Sina_RING"/>
    <property type="match status" value="1"/>
</dbReference>
<dbReference type="PANTHER" id="PTHR46632">
    <property type="entry name" value="E3 UBIQUITIN-PROTEIN LIGASE SINA-LIKE 4"/>
    <property type="match status" value="1"/>
</dbReference>
<evidence type="ECO:0000256" key="1">
    <source>
        <dbReference type="ARBA" id="ARBA00000900"/>
    </source>
</evidence>
<evidence type="ECO:0000256" key="9">
    <source>
        <dbReference type="ARBA" id="ARBA00022833"/>
    </source>
</evidence>
<accession>R0I7V5</accession>
<gene>
    <name evidence="13" type="ORF">CARUB_v10021683mg</name>
</gene>
<name>R0I7V5_9BRAS</name>
<evidence type="ECO:0000256" key="6">
    <source>
        <dbReference type="ARBA" id="ARBA00022723"/>
    </source>
</evidence>
<dbReference type="InterPro" id="IPR044286">
    <property type="entry name" value="SINL_plant"/>
</dbReference>
<evidence type="ECO:0000256" key="11">
    <source>
        <dbReference type="PROSITE-ProRule" id="PRU00455"/>
    </source>
</evidence>
<evidence type="ECO:0000256" key="3">
    <source>
        <dbReference type="ARBA" id="ARBA00009119"/>
    </source>
</evidence>
<dbReference type="EMBL" id="KB870806">
    <property type="protein sequence ID" value="EOA34180.1"/>
    <property type="molecule type" value="Genomic_DNA"/>
</dbReference>
<dbReference type="SUPFAM" id="SSF49599">
    <property type="entry name" value="TRAF domain-like"/>
    <property type="match status" value="1"/>
</dbReference>
<evidence type="ECO:0000256" key="8">
    <source>
        <dbReference type="ARBA" id="ARBA00022786"/>
    </source>
</evidence>
<keyword evidence="7 11" id="KW-0863">Zinc-finger</keyword>
<dbReference type="InterPro" id="IPR013010">
    <property type="entry name" value="Znf_SIAH"/>
</dbReference>
<comment type="similarity">
    <text evidence="3">Belongs to the SINA (Seven in absentia) family.</text>
</comment>
<keyword evidence="6" id="KW-0479">Metal-binding</keyword>
<dbReference type="Gene3D" id="3.30.40.10">
    <property type="entry name" value="Zinc/RING finger domain, C3HC4 (zinc finger)"/>
    <property type="match status" value="1"/>
</dbReference>
<dbReference type="GO" id="GO:0016567">
    <property type="term" value="P:protein ubiquitination"/>
    <property type="evidence" value="ECO:0007669"/>
    <property type="project" value="UniProtKB-UniPathway"/>
</dbReference>
<organism evidence="13 14">
    <name type="scientific">Capsella rubella</name>
    <dbReference type="NCBI Taxonomy" id="81985"/>
    <lineage>
        <taxon>Eukaryota</taxon>
        <taxon>Viridiplantae</taxon>
        <taxon>Streptophyta</taxon>
        <taxon>Embryophyta</taxon>
        <taxon>Tracheophyta</taxon>
        <taxon>Spermatophyta</taxon>
        <taxon>Magnoliopsida</taxon>
        <taxon>eudicotyledons</taxon>
        <taxon>Gunneridae</taxon>
        <taxon>Pentapetalae</taxon>
        <taxon>rosids</taxon>
        <taxon>malvids</taxon>
        <taxon>Brassicales</taxon>
        <taxon>Brassicaceae</taxon>
        <taxon>Camelineae</taxon>
        <taxon>Capsella</taxon>
    </lineage>
</organism>
<keyword evidence="5" id="KW-0808">Transferase</keyword>
<dbReference type="UniPathway" id="UPA00143"/>
<dbReference type="GO" id="GO:0008270">
    <property type="term" value="F:zinc ion binding"/>
    <property type="evidence" value="ECO:0007669"/>
    <property type="project" value="UniProtKB-KW"/>
</dbReference>
<dbReference type="KEGG" id="crb:17894101"/>
<protein>
    <recommendedName>
        <fullName evidence="4">RING-type E3 ubiquitin transferase</fullName>
        <ecNumber evidence="4">2.3.2.27</ecNumber>
    </recommendedName>
</protein>
<comment type="catalytic activity">
    <reaction evidence="1">
        <text>S-ubiquitinyl-[E2 ubiquitin-conjugating enzyme]-L-cysteine + [acceptor protein]-L-lysine = [E2 ubiquitin-conjugating enzyme]-L-cysteine + N(6)-ubiquitinyl-[acceptor protein]-L-lysine.</text>
        <dbReference type="EC" id="2.3.2.27"/>
    </reaction>
</comment>